<reference evidence="1 2" key="1">
    <citation type="submission" date="2019-03" db="EMBL/GenBank/DDBJ databases">
        <title>Single cell metagenomics reveals metabolic interactions within the superorganism composed of flagellate Streblomastix strix and complex community of Bacteroidetes bacteria on its surface.</title>
        <authorList>
            <person name="Treitli S.C."/>
            <person name="Kolisko M."/>
            <person name="Husnik F."/>
            <person name="Keeling P."/>
            <person name="Hampl V."/>
        </authorList>
    </citation>
    <scope>NUCLEOTIDE SEQUENCE [LARGE SCALE GENOMIC DNA]</scope>
    <source>
        <strain evidence="1">ST1C</strain>
    </source>
</reference>
<evidence type="ECO:0000313" key="1">
    <source>
        <dbReference type="EMBL" id="KAA6308471.1"/>
    </source>
</evidence>
<dbReference type="EMBL" id="SNRW01050827">
    <property type="protein sequence ID" value="KAA6308471.1"/>
    <property type="molecule type" value="Genomic_DNA"/>
</dbReference>
<dbReference type="AlphaFoldDB" id="A0A5J4PI79"/>
<gene>
    <name evidence="1" type="ORF">EZS28_056684</name>
</gene>
<comment type="caution">
    <text evidence="1">The sequence shown here is derived from an EMBL/GenBank/DDBJ whole genome shotgun (WGS) entry which is preliminary data.</text>
</comment>
<organism evidence="1 2">
    <name type="scientific">Streblomastix strix</name>
    <dbReference type="NCBI Taxonomy" id="222440"/>
    <lineage>
        <taxon>Eukaryota</taxon>
        <taxon>Metamonada</taxon>
        <taxon>Preaxostyla</taxon>
        <taxon>Oxymonadida</taxon>
        <taxon>Streblomastigidae</taxon>
        <taxon>Streblomastix</taxon>
    </lineage>
</organism>
<dbReference type="Proteomes" id="UP000324800">
    <property type="component" value="Unassembled WGS sequence"/>
</dbReference>
<protein>
    <submittedName>
        <fullName evidence="1">Uncharacterized protein</fullName>
    </submittedName>
</protein>
<sequence length="125" mass="14585">NQILLQRILSSSYISLASLSLRLRQVQQEGAQIVWRKLLNLVLHSLSYLQNSLRLIKEKEFNGQIRIFGVSRLSRPIDVQFDLAPFIVECIMEMCHQFFDIYSHVVINQFVILSCEYVHLQHVVG</sequence>
<name>A0A5J4PI79_9EUKA</name>
<accession>A0A5J4PI79</accession>
<proteinExistence type="predicted"/>
<feature type="non-terminal residue" evidence="1">
    <location>
        <position position="1"/>
    </location>
</feature>
<evidence type="ECO:0000313" key="2">
    <source>
        <dbReference type="Proteomes" id="UP000324800"/>
    </source>
</evidence>